<dbReference type="SUPFAM" id="SSF47413">
    <property type="entry name" value="lambda repressor-like DNA-binding domains"/>
    <property type="match status" value="1"/>
</dbReference>
<evidence type="ECO:0000259" key="4">
    <source>
        <dbReference type="Pfam" id="PF00717"/>
    </source>
</evidence>
<dbReference type="InterPro" id="IPR010982">
    <property type="entry name" value="Lambda_DNA-bd_dom_sf"/>
</dbReference>
<dbReference type="CDD" id="cd06529">
    <property type="entry name" value="S24_LexA-like"/>
    <property type="match status" value="1"/>
</dbReference>
<dbReference type="Proteomes" id="UP000761264">
    <property type="component" value="Unassembled WGS sequence"/>
</dbReference>
<gene>
    <name evidence="5" type="ORF">HBA54_27960</name>
</gene>
<dbReference type="InterPro" id="IPR036286">
    <property type="entry name" value="LexA/Signal_pep-like_sf"/>
</dbReference>
<evidence type="ECO:0000256" key="3">
    <source>
        <dbReference type="ARBA" id="ARBA00023163"/>
    </source>
</evidence>
<dbReference type="Pfam" id="PF00717">
    <property type="entry name" value="Peptidase_S24"/>
    <property type="match status" value="1"/>
</dbReference>
<evidence type="ECO:0000256" key="1">
    <source>
        <dbReference type="ARBA" id="ARBA00023015"/>
    </source>
</evidence>
<feature type="domain" description="Peptidase S24/S26A/S26B/S26C" evidence="4">
    <location>
        <begin position="112"/>
        <end position="204"/>
    </location>
</feature>
<keyword evidence="1" id="KW-0805">Transcription regulation</keyword>
<keyword evidence="6" id="KW-1185">Reference proteome</keyword>
<organism evidence="5 6">
    <name type="scientific">Pelagibius litoralis</name>
    <dbReference type="NCBI Taxonomy" id="374515"/>
    <lineage>
        <taxon>Bacteria</taxon>
        <taxon>Pseudomonadati</taxon>
        <taxon>Pseudomonadota</taxon>
        <taxon>Alphaproteobacteria</taxon>
        <taxon>Rhodospirillales</taxon>
        <taxon>Rhodovibrionaceae</taxon>
        <taxon>Pelagibius</taxon>
    </lineage>
</organism>
<dbReference type="AlphaFoldDB" id="A0A967F3A6"/>
<evidence type="ECO:0000313" key="5">
    <source>
        <dbReference type="EMBL" id="NIA72429.1"/>
    </source>
</evidence>
<dbReference type="GO" id="GO:0003677">
    <property type="term" value="F:DNA binding"/>
    <property type="evidence" value="ECO:0007669"/>
    <property type="project" value="UniProtKB-KW"/>
</dbReference>
<evidence type="ECO:0000256" key="2">
    <source>
        <dbReference type="ARBA" id="ARBA00023125"/>
    </source>
</evidence>
<protein>
    <submittedName>
        <fullName evidence="5">Helix-turn-helix transcriptional regulator</fullName>
    </submittedName>
</protein>
<dbReference type="RefSeq" id="WP_167231812.1">
    <property type="nucleotide sequence ID" value="NZ_JAAQPH010000044.1"/>
</dbReference>
<proteinExistence type="predicted"/>
<dbReference type="SUPFAM" id="SSF51306">
    <property type="entry name" value="LexA/Signal peptidase"/>
    <property type="match status" value="1"/>
</dbReference>
<evidence type="ECO:0000313" key="6">
    <source>
        <dbReference type="Proteomes" id="UP000761264"/>
    </source>
</evidence>
<accession>A0A967F3A6</accession>
<dbReference type="EMBL" id="JAAQPH010000044">
    <property type="protein sequence ID" value="NIA72429.1"/>
    <property type="molecule type" value="Genomic_DNA"/>
</dbReference>
<comment type="caution">
    <text evidence="5">The sequence shown here is derived from an EMBL/GenBank/DDBJ whole genome shotgun (WGS) entry which is preliminary data.</text>
</comment>
<dbReference type="InterPro" id="IPR015927">
    <property type="entry name" value="Peptidase_S24_S26A/B/C"/>
</dbReference>
<keyword evidence="3" id="KW-0804">Transcription</keyword>
<dbReference type="PANTHER" id="PTHR40661:SF3">
    <property type="entry name" value="FELS-1 PROPHAGE TRANSCRIPTIONAL REGULATOR"/>
    <property type="match status" value="1"/>
</dbReference>
<dbReference type="InterPro" id="IPR039418">
    <property type="entry name" value="LexA-like"/>
</dbReference>
<dbReference type="Gene3D" id="2.10.109.10">
    <property type="entry name" value="Umud Fragment, subunit A"/>
    <property type="match status" value="1"/>
</dbReference>
<keyword evidence="2" id="KW-0238">DNA-binding</keyword>
<name>A0A967F3A6_9PROT</name>
<sequence length="210" mass="23402">MLEHQSVWRAIDRLAARYGLSPSGLARQAGLDPTTFNKSKRITKEGKQRWPSTESLAKVLNATGASLSDFVSLVENQQNPTNFRRLPKLRFALAAQPGYFDPQGRPLRAHWEETAFPDVADPHAFALEITGDGLQPIFRQGDIVVVSPSAEAGPGDRVLVRTQQGEMLIVELQNRNERELWVKSLGREQAARSLPASQIQWVSRISWAGH</sequence>
<dbReference type="PANTHER" id="PTHR40661">
    <property type="match status" value="1"/>
</dbReference>
<reference evidence="5" key="1">
    <citation type="submission" date="2020-03" db="EMBL/GenBank/DDBJ databases">
        <title>Genome of Pelagibius litoralis DSM 21314T.</title>
        <authorList>
            <person name="Wang G."/>
        </authorList>
    </citation>
    <scope>NUCLEOTIDE SEQUENCE</scope>
    <source>
        <strain evidence="5">DSM 21314</strain>
    </source>
</reference>